<dbReference type="GO" id="GO:0005506">
    <property type="term" value="F:iron ion binding"/>
    <property type="evidence" value="ECO:0007669"/>
    <property type="project" value="InterPro"/>
</dbReference>
<reference evidence="5 6" key="1">
    <citation type="journal article" date="2013" name="Genome Announc.">
        <title>Genome of the haloarchaeon Natronomonas moolapensis, a neutrophilic member of a previously haloalkaliphilic genus.</title>
        <authorList>
            <person name="Dyall-Smith M.L."/>
            <person name="Pfeiffer F."/>
            <person name="Oberwinkler T."/>
            <person name="Klee K."/>
            <person name="Rampp M."/>
            <person name="Palm P."/>
            <person name="Gross K."/>
            <person name="Schuster S.C."/>
            <person name="Oesterhelt D."/>
        </authorList>
    </citation>
    <scope>NUCLEOTIDE SEQUENCE [LARGE SCALE GENOMIC DNA]</scope>
    <source>
        <strain evidence="6">DSM 18674 / JCM 14361 / 8.8.11</strain>
    </source>
</reference>
<dbReference type="InterPro" id="IPR008274">
    <property type="entry name" value="AldOxase/xan_DH_MoCoBD1"/>
</dbReference>
<dbReference type="InterPro" id="IPR046867">
    <property type="entry name" value="AldOxase/xan_DH_MoCoBD2"/>
</dbReference>
<dbReference type="RefSeq" id="WP_015410481.1">
    <property type="nucleotide sequence ID" value="NC_020388.1"/>
</dbReference>
<dbReference type="STRING" id="268739.Nmlp_3630"/>
<dbReference type="OrthoDB" id="57164at2157"/>
<dbReference type="EMBL" id="HF582854">
    <property type="protein sequence ID" value="CCQ37748.1"/>
    <property type="molecule type" value="Genomic_DNA"/>
</dbReference>
<dbReference type="Pfam" id="PF02738">
    <property type="entry name" value="MoCoBD_1"/>
    <property type="match status" value="1"/>
</dbReference>
<organism evidence="5 6">
    <name type="scientific">Natronomonas moolapensis (strain DSM 18674 / CECT 7526 / JCM 14361 / 8.8.11)</name>
    <dbReference type="NCBI Taxonomy" id="268739"/>
    <lineage>
        <taxon>Archaea</taxon>
        <taxon>Methanobacteriati</taxon>
        <taxon>Methanobacteriota</taxon>
        <taxon>Stenosarchaea group</taxon>
        <taxon>Halobacteria</taxon>
        <taxon>Halobacteriales</taxon>
        <taxon>Natronomonadaceae</taxon>
        <taxon>Natronomonas</taxon>
    </lineage>
</organism>
<evidence type="ECO:0000256" key="2">
    <source>
        <dbReference type="ARBA" id="ARBA00023002"/>
    </source>
</evidence>
<dbReference type="KEGG" id="nmo:Nmlp_3630"/>
<evidence type="ECO:0000256" key="1">
    <source>
        <dbReference type="ARBA" id="ARBA00022505"/>
    </source>
</evidence>
<dbReference type="GO" id="GO:0016491">
    <property type="term" value="F:oxidoreductase activity"/>
    <property type="evidence" value="ECO:0007669"/>
    <property type="project" value="UniProtKB-KW"/>
</dbReference>
<dbReference type="SUPFAM" id="SSF54665">
    <property type="entry name" value="CO dehydrogenase molybdoprotein N-domain-like"/>
    <property type="match status" value="1"/>
</dbReference>
<dbReference type="SUPFAM" id="SSF56003">
    <property type="entry name" value="Molybdenum cofactor-binding domain"/>
    <property type="match status" value="1"/>
</dbReference>
<keyword evidence="2" id="KW-0560">Oxidoreductase</keyword>
<dbReference type="PANTHER" id="PTHR11908">
    <property type="entry name" value="XANTHINE DEHYDROGENASE"/>
    <property type="match status" value="1"/>
</dbReference>
<dbReference type="InterPro" id="IPR000674">
    <property type="entry name" value="Ald_Oxase/Xan_DH_a/b"/>
</dbReference>
<dbReference type="InterPro" id="IPR036856">
    <property type="entry name" value="Ald_Oxase/Xan_DH_a/b_sf"/>
</dbReference>
<dbReference type="InterPro" id="IPR037165">
    <property type="entry name" value="AldOxase/xan_DH_Mopterin-bd_sf"/>
</dbReference>
<dbReference type="HOGENOM" id="CLU_001681_2_1_2"/>
<keyword evidence="6" id="KW-1185">Reference proteome</keyword>
<keyword evidence="1" id="KW-0500">Molybdenum</keyword>
<gene>
    <name evidence="5" type="primary">coxL</name>
    <name evidence="5" type="ordered locus">Nmlp_3630</name>
</gene>
<evidence type="ECO:0000259" key="4">
    <source>
        <dbReference type="SMART" id="SM01008"/>
    </source>
</evidence>
<dbReference type="SMART" id="SM01008">
    <property type="entry name" value="Ald_Xan_dh_C"/>
    <property type="match status" value="1"/>
</dbReference>
<evidence type="ECO:0000313" key="5">
    <source>
        <dbReference type="EMBL" id="CCQ37748.1"/>
    </source>
</evidence>
<dbReference type="GeneID" id="14652425"/>
<dbReference type="Gene3D" id="3.90.1170.50">
    <property type="entry name" value="Aldehyde oxidase/xanthine dehydrogenase, a/b hammerhead"/>
    <property type="match status" value="1"/>
</dbReference>
<dbReference type="Gene3D" id="3.30.365.10">
    <property type="entry name" value="Aldehyde oxidase/xanthine dehydrogenase, molybdopterin binding domain"/>
    <property type="match status" value="4"/>
</dbReference>
<feature type="region of interest" description="Disordered" evidence="3">
    <location>
        <begin position="1"/>
        <end position="36"/>
    </location>
</feature>
<evidence type="ECO:0000313" key="6">
    <source>
        <dbReference type="Proteomes" id="UP000011867"/>
    </source>
</evidence>
<dbReference type="Proteomes" id="UP000011867">
    <property type="component" value="Chromosome"/>
</dbReference>
<protein>
    <submittedName>
        <fullName evidence="5">Molybdopterin-containing oxidoreductase large subunit</fullName>
    </submittedName>
</protein>
<dbReference type="AlphaFoldDB" id="M1XTF0"/>
<accession>M1XTF0</accession>
<dbReference type="Pfam" id="PF01315">
    <property type="entry name" value="Ald_Xan_dh_C"/>
    <property type="match status" value="1"/>
</dbReference>
<feature type="compositionally biased region" description="Acidic residues" evidence="3">
    <location>
        <begin position="7"/>
        <end position="18"/>
    </location>
</feature>
<feature type="domain" description="Aldehyde oxidase/xanthine dehydrogenase a/b hammerhead" evidence="4">
    <location>
        <begin position="46"/>
        <end position="158"/>
    </location>
</feature>
<dbReference type="eggNOG" id="arCOG01167">
    <property type="taxonomic scope" value="Archaea"/>
</dbReference>
<proteinExistence type="predicted"/>
<dbReference type="PANTHER" id="PTHR11908:SF132">
    <property type="entry name" value="ALDEHYDE OXIDASE 1-RELATED"/>
    <property type="match status" value="1"/>
</dbReference>
<dbReference type="Pfam" id="PF20256">
    <property type="entry name" value="MoCoBD_2"/>
    <property type="match status" value="1"/>
</dbReference>
<evidence type="ECO:0000256" key="3">
    <source>
        <dbReference type="SAM" id="MobiDB-lite"/>
    </source>
</evidence>
<sequence>MTPPELAGDDGETEEPETGSERATAGTDGTAVGESVEKVDGWGLVTGKARYTDDVPTANALEGRLLRSPHAHARVRSVDTEAADALDGVEAVLTHEDVPQERFTRTGFPYPAPAPFDERVLNERVRYVGEPVAAVAARSVDAAERALEAIDVDYEVMECVVDPEEAMAPDAPTLHPEPYENPQENAAPQRNVVCETRHEEGDIEAGFEEADTVVEGEYESQIVQQLPMETNTTIAWIDDRERLVLRTTTQVSHICRDKIARAFDLDRTDVKVIKPRVGGGFGVRQDTVPNQFICAALALATGRTVRLKNTRKEDLHVSQTRHAQTVEIKTGVREDGTITAMHVDITSNTGAYGCHALAVLSNAAHEPMSVYPTENRLFTGRAVYTNITPGGAMRGYGAVQGTFGVESHIDAVADAIGMDPVELRRHNVITEGEESFEPPDSESKSKLESVGVSECLDRACGAVGWSDGPEQPDEDRYERGYGVALSMAKSGVPNSEYSRCSITLEDDGTLTVRIGVGDTGQGSETVMGQIAASVFGLDTESVHVKADDTDATPWDNGAYASSTTYISGNATEKAARDLAKKVRELAAEWHNTDPDAIEVAGGDVVFGDGTSTSLESFAAEAFEGVRGPKRRLIGTGEHVTALSPKPFAAQLAEVEVDTETGEFEVLRLVNSVDCGQALNPANVRGQVIGGAVMGLGQTLSETLSFDEDGTPELRGLRDYEVIHAPDLPDIETEIVETYEPTGPYGAKSVGEVSVLGPSPAVANAVDDAVGVRVTELPITAAKVRDGLEEGE</sequence>
<name>M1XTF0_NATM8</name>
<dbReference type="InterPro" id="IPR016208">
    <property type="entry name" value="Ald_Oxase/xanthine_DH-like"/>
</dbReference>